<dbReference type="EMBL" id="JAEDAQ010000017">
    <property type="protein sequence ID" value="MBH9581670.1"/>
    <property type="molecule type" value="Genomic_DNA"/>
</dbReference>
<protein>
    <submittedName>
        <fullName evidence="3">Molybdopterin-guanine dinucleotide biosynthesis protein B</fullName>
    </submittedName>
</protein>
<dbReference type="Gene3D" id="3.40.50.300">
    <property type="entry name" value="P-loop containing nucleotide triphosphate hydrolases"/>
    <property type="match status" value="1"/>
</dbReference>
<dbReference type="NCBIfam" id="TIGR00176">
    <property type="entry name" value="mobB"/>
    <property type="match status" value="1"/>
</dbReference>
<dbReference type="KEGG" id="sfq:C7J90_05770"/>
<dbReference type="OrthoDB" id="9786803at2"/>
<dbReference type="PANTHER" id="PTHR40072:SF1">
    <property type="entry name" value="MOLYBDOPTERIN-GUANINE DINUCLEOTIDE BIOSYNTHESIS ADAPTER PROTEIN"/>
    <property type="match status" value="1"/>
</dbReference>
<reference evidence="3 4" key="1">
    <citation type="journal article" date="2018" name="Vet. Microbiol.">
        <title>Characterisation of Staphylococcus felis isolated from cats using whole genome sequencing.</title>
        <authorList>
            <person name="Worthing K."/>
            <person name="Pang S."/>
            <person name="Trott D.J."/>
            <person name="Abraham S."/>
            <person name="Coombs G.W."/>
            <person name="Jordan D."/>
            <person name="McIntyre L."/>
            <person name="Davies M.R."/>
            <person name="Norris J."/>
        </authorList>
    </citation>
    <scope>NUCLEOTIDE SEQUENCE [LARGE SCALE GENOMIC DNA]</scope>
    <source>
        <strain evidence="3 4">F9</strain>
    </source>
</reference>
<organism evidence="3 4">
    <name type="scientific">Staphylococcus felis</name>
    <dbReference type="NCBI Taxonomy" id="46127"/>
    <lineage>
        <taxon>Bacteria</taxon>
        <taxon>Bacillati</taxon>
        <taxon>Bacillota</taxon>
        <taxon>Bacilli</taxon>
        <taxon>Bacillales</taxon>
        <taxon>Staphylococcaceae</taxon>
        <taxon>Staphylococcus</taxon>
    </lineage>
</organism>
<dbReference type="GO" id="GO:0006777">
    <property type="term" value="P:Mo-molybdopterin cofactor biosynthetic process"/>
    <property type="evidence" value="ECO:0007669"/>
    <property type="project" value="InterPro"/>
</dbReference>
<evidence type="ECO:0000313" key="5">
    <source>
        <dbReference type="Proteomes" id="UP000597038"/>
    </source>
</evidence>
<evidence type="ECO:0000259" key="1">
    <source>
        <dbReference type="Pfam" id="PF03205"/>
    </source>
</evidence>
<dbReference type="Proteomes" id="UP000597038">
    <property type="component" value="Unassembled WGS sequence"/>
</dbReference>
<proteinExistence type="predicted"/>
<gene>
    <name evidence="3" type="primary">mobB</name>
    <name evidence="3" type="ORF">DOS83_08295</name>
    <name evidence="2" type="ORF">I9026_09825</name>
</gene>
<evidence type="ECO:0000313" key="3">
    <source>
        <dbReference type="EMBL" id="REH93937.1"/>
    </source>
</evidence>
<comment type="caution">
    <text evidence="3">The sequence shown here is derived from an EMBL/GenBank/DDBJ whole genome shotgun (WGS) entry which is preliminary data.</text>
</comment>
<accession>A0A2K3ZGF6</accession>
<dbReference type="SUPFAM" id="SSF52540">
    <property type="entry name" value="P-loop containing nucleoside triphosphate hydrolases"/>
    <property type="match status" value="1"/>
</dbReference>
<sequence>MILQIVGYKNSGKTTVMIRAVQLLKDLGYHVTTIKHHGHMGEDIQLPDSKLDHMKHFNAGADQSIVQGHEYVETIKRDNESALETLIADYVRMDNNIILVEGYKNAPYEKVILYRNTEDYNQLIQLQNVVYTIDQTIQNNDISSFEKWLRTWVNKQKG</sequence>
<dbReference type="InterPro" id="IPR027417">
    <property type="entry name" value="P-loop_NTPase"/>
</dbReference>
<dbReference type="InterPro" id="IPR052539">
    <property type="entry name" value="MGD_biosynthesis_adapter"/>
</dbReference>
<feature type="domain" description="Molybdopterin-guanine dinucleotide biosynthesis protein B (MobB)" evidence="1">
    <location>
        <begin position="2"/>
        <end position="129"/>
    </location>
</feature>
<keyword evidence="5" id="KW-1185">Reference proteome</keyword>
<dbReference type="Pfam" id="PF03205">
    <property type="entry name" value="MobB"/>
    <property type="match status" value="1"/>
</dbReference>
<evidence type="ECO:0000313" key="2">
    <source>
        <dbReference type="EMBL" id="MBH9581670.1"/>
    </source>
</evidence>
<name>A0A2K3ZGF6_9STAP</name>
<dbReference type="AlphaFoldDB" id="A0A2K3ZGF6"/>
<dbReference type="EMBL" id="QKXQ01000377">
    <property type="protein sequence ID" value="REH93937.1"/>
    <property type="molecule type" value="Genomic_DNA"/>
</dbReference>
<evidence type="ECO:0000313" key="4">
    <source>
        <dbReference type="Proteomes" id="UP000256562"/>
    </source>
</evidence>
<dbReference type="GO" id="GO:0005525">
    <property type="term" value="F:GTP binding"/>
    <property type="evidence" value="ECO:0007669"/>
    <property type="project" value="InterPro"/>
</dbReference>
<reference evidence="2 5" key="2">
    <citation type="submission" date="2020-12" db="EMBL/GenBank/DDBJ databases">
        <title>Genomic analysis of Staphylococcus felis from a cat with skin infection.</title>
        <authorList>
            <person name="Aslantas O."/>
            <person name="Keskin O."/>
            <person name="Buyukaltay K."/>
            <person name="Gullu Yucetepe A."/>
        </authorList>
    </citation>
    <scope>NUCLEOTIDE SEQUENCE [LARGE SCALE GENOMIC DNA]</scope>
    <source>
        <strain evidence="2 5">HARRANVET</strain>
    </source>
</reference>
<dbReference type="InterPro" id="IPR004435">
    <property type="entry name" value="MobB_dom"/>
</dbReference>
<dbReference type="PANTHER" id="PTHR40072">
    <property type="entry name" value="MOLYBDOPTERIN-GUANINE DINUCLEOTIDE BIOSYNTHESIS ADAPTER PROTEIN-RELATED"/>
    <property type="match status" value="1"/>
</dbReference>
<dbReference type="RefSeq" id="WP_103208003.1">
    <property type="nucleotide sequence ID" value="NZ_CAJVAI010000021.1"/>
</dbReference>
<dbReference type="GeneID" id="48057726"/>
<dbReference type="Proteomes" id="UP000256562">
    <property type="component" value="Unassembled WGS sequence"/>
</dbReference>